<proteinExistence type="predicted"/>
<organism evidence="1 2">
    <name type="scientific">Chelatococcus reniformis</name>
    <dbReference type="NCBI Taxonomy" id="1494448"/>
    <lineage>
        <taxon>Bacteria</taxon>
        <taxon>Pseudomonadati</taxon>
        <taxon>Pseudomonadota</taxon>
        <taxon>Alphaproteobacteria</taxon>
        <taxon>Hyphomicrobiales</taxon>
        <taxon>Chelatococcaceae</taxon>
        <taxon>Chelatococcus</taxon>
    </lineage>
</organism>
<name>A0A916UFB3_9HYPH</name>
<evidence type="ECO:0000313" key="2">
    <source>
        <dbReference type="Proteomes" id="UP000637002"/>
    </source>
</evidence>
<dbReference type="AlphaFoldDB" id="A0A916UFB3"/>
<sequence>MATIREDLAIHIANEGTVQRIREALMHLGCEVRSWGVVRANERVPTKLLVTCADEIEPIVRRCLAEAIESELSWIVLERCDQDELV</sequence>
<reference evidence="1" key="1">
    <citation type="journal article" date="2014" name="Int. J. Syst. Evol. Microbiol.">
        <title>Complete genome sequence of Corynebacterium casei LMG S-19264T (=DSM 44701T), isolated from a smear-ripened cheese.</title>
        <authorList>
            <consortium name="US DOE Joint Genome Institute (JGI-PGF)"/>
            <person name="Walter F."/>
            <person name="Albersmeier A."/>
            <person name="Kalinowski J."/>
            <person name="Ruckert C."/>
        </authorList>
    </citation>
    <scope>NUCLEOTIDE SEQUENCE</scope>
    <source>
        <strain evidence="1">CGMCC 1.12919</strain>
    </source>
</reference>
<reference evidence="1" key="2">
    <citation type="submission" date="2020-09" db="EMBL/GenBank/DDBJ databases">
        <authorList>
            <person name="Sun Q."/>
            <person name="Zhou Y."/>
        </authorList>
    </citation>
    <scope>NUCLEOTIDE SEQUENCE</scope>
    <source>
        <strain evidence="1">CGMCC 1.12919</strain>
    </source>
</reference>
<dbReference type="RefSeq" id="WP_188610119.1">
    <property type="nucleotide sequence ID" value="NZ_BMGG01000005.1"/>
</dbReference>
<comment type="caution">
    <text evidence="1">The sequence shown here is derived from an EMBL/GenBank/DDBJ whole genome shotgun (WGS) entry which is preliminary data.</text>
</comment>
<protein>
    <submittedName>
        <fullName evidence="1">Uncharacterized protein</fullName>
    </submittedName>
</protein>
<gene>
    <name evidence="1" type="ORF">GCM10010994_31490</name>
</gene>
<dbReference type="Proteomes" id="UP000637002">
    <property type="component" value="Unassembled WGS sequence"/>
</dbReference>
<accession>A0A916UFB3</accession>
<keyword evidence="2" id="KW-1185">Reference proteome</keyword>
<dbReference type="EMBL" id="BMGG01000005">
    <property type="protein sequence ID" value="GGC70640.1"/>
    <property type="molecule type" value="Genomic_DNA"/>
</dbReference>
<evidence type="ECO:0000313" key="1">
    <source>
        <dbReference type="EMBL" id="GGC70640.1"/>
    </source>
</evidence>